<protein>
    <recommendedName>
        <fullName evidence="4">Response regulatory domain-containing protein</fullName>
    </recommendedName>
</protein>
<feature type="compositionally biased region" description="Low complexity" evidence="3">
    <location>
        <begin position="11"/>
        <end position="35"/>
    </location>
</feature>
<dbReference type="SUPFAM" id="SSF52172">
    <property type="entry name" value="CheY-like"/>
    <property type="match status" value="1"/>
</dbReference>
<dbReference type="PROSITE" id="PS50110">
    <property type="entry name" value="RESPONSE_REGULATORY"/>
    <property type="match status" value="1"/>
</dbReference>
<accession>A0A835Z7I7</accession>
<dbReference type="CDD" id="cd17546">
    <property type="entry name" value="REC_hyHK_CKI1_RcsC-like"/>
    <property type="match status" value="1"/>
</dbReference>
<feature type="region of interest" description="Disordered" evidence="3">
    <location>
        <begin position="1"/>
        <end position="96"/>
    </location>
</feature>
<dbReference type="SMART" id="SM00448">
    <property type="entry name" value="REC"/>
    <property type="match status" value="1"/>
</dbReference>
<gene>
    <name evidence="5" type="ORF">JKP88DRAFT_255282</name>
</gene>
<feature type="domain" description="Response regulatory" evidence="4">
    <location>
        <begin position="290"/>
        <end position="410"/>
    </location>
</feature>
<evidence type="ECO:0000256" key="2">
    <source>
        <dbReference type="PROSITE-ProRule" id="PRU00169"/>
    </source>
</evidence>
<organism evidence="5 6">
    <name type="scientific">Tribonema minus</name>
    <dbReference type="NCBI Taxonomy" id="303371"/>
    <lineage>
        <taxon>Eukaryota</taxon>
        <taxon>Sar</taxon>
        <taxon>Stramenopiles</taxon>
        <taxon>Ochrophyta</taxon>
        <taxon>PX clade</taxon>
        <taxon>Xanthophyceae</taxon>
        <taxon>Tribonematales</taxon>
        <taxon>Tribonemataceae</taxon>
        <taxon>Tribonema</taxon>
    </lineage>
</organism>
<dbReference type="Pfam" id="PF00072">
    <property type="entry name" value="Response_reg"/>
    <property type="match status" value="1"/>
</dbReference>
<feature type="compositionally biased region" description="Gly residues" evidence="3">
    <location>
        <begin position="135"/>
        <end position="169"/>
    </location>
</feature>
<dbReference type="EMBL" id="JAFCMP010000151">
    <property type="protein sequence ID" value="KAG5184789.1"/>
    <property type="molecule type" value="Genomic_DNA"/>
</dbReference>
<evidence type="ECO:0000256" key="1">
    <source>
        <dbReference type="ARBA" id="ARBA00022553"/>
    </source>
</evidence>
<name>A0A835Z7I7_9STRA</name>
<keyword evidence="6" id="KW-1185">Reference proteome</keyword>
<comment type="caution">
    <text evidence="5">The sequence shown here is derived from an EMBL/GenBank/DDBJ whole genome shotgun (WGS) entry which is preliminary data.</text>
</comment>
<evidence type="ECO:0000256" key="3">
    <source>
        <dbReference type="SAM" id="MobiDB-lite"/>
    </source>
</evidence>
<dbReference type="InterPro" id="IPR011006">
    <property type="entry name" value="CheY-like_superfamily"/>
</dbReference>
<evidence type="ECO:0000259" key="4">
    <source>
        <dbReference type="PROSITE" id="PS50110"/>
    </source>
</evidence>
<feature type="compositionally biased region" description="Low complexity" evidence="3">
    <location>
        <begin position="194"/>
        <end position="208"/>
    </location>
</feature>
<keyword evidence="1 2" id="KW-0597">Phosphoprotein</keyword>
<dbReference type="AlphaFoldDB" id="A0A835Z7I7"/>
<reference evidence="5" key="1">
    <citation type="submission" date="2021-02" db="EMBL/GenBank/DDBJ databases">
        <title>First Annotated Genome of the Yellow-green Alga Tribonema minus.</title>
        <authorList>
            <person name="Mahan K.M."/>
        </authorList>
    </citation>
    <scope>NUCLEOTIDE SEQUENCE</scope>
    <source>
        <strain evidence="5">UTEX B ZZ1240</strain>
    </source>
</reference>
<feature type="modified residue" description="4-aspartylphosphate" evidence="2">
    <location>
        <position position="339"/>
    </location>
</feature>
<feature type="region of interest" description="Disordered" evidence="3">
    <location>
        <begin position="469"/>
        <end position="513"/>
    </location>
</feature>
<feature type="compositionally biased region" description="Pro residues" evidence="3">
    <location>
        <begin position="479"/>
        <end position="492"/>
    </location>
</feature>
<evidence type="ECO:0000313" key="6">
    <source>
        <dbReference type="Proteomes" id="UP000664859"/>
    </source>
</evidence>
<dbReference type="GO" id="GO:0000160">
    <property type="term" value="P:phosphorelay signal transduction system"/>
    <property type="evidence" value="ECO:0007669"/>
    <property type="project" value="InterPro"/>
</dbReference>
<feature type="compositionally biased region" description="Basic residues" evidence="3">
    <location>
        <begin position="36"/>
        <end position="61"/>
    </location>
</feature>
<evidence type="ECO:0000313" key="5">
    <source>
        <dbReference type="EMBL" id="KAG5184789.1"/>
    </source>
</evidence>
<feature type="region of interest" description="Disordered" evidence="3">
    <location>
        <begin position="123"/>
        <end position="209"/>
    </location>
</feature>
<dbReference type="PANTHER" id="PTHR44591">
    <property type="entry name" value="STRESS RESPONSE REGULATOR PROTEIN 1"/>
    <property type="match status" value="1"/>
</dbReference>
<dbReference type="OrthoDB" id="60033at2759"/>
<dbReference type="PANTHER" id="PTHR44591:SF3">
    <property type="entry name" value="RESPONSE REGULATORY DOMAIN-CONTAINING PROTEIN"/>
    <property type="match status" value="1"/>
</dbReference>
<dbReference type="InterPro" id="IPR001789">
    <property type="entry name" value="Sig_transdc_resp-reg_receiver"/>
</dbReference>
<proteinExistence type="predicted"/>
<dbReference type="Gene3D" id="3.40.50.2300">
    <property type="match status" value="1"/>
</dbReference>
<sequence>MRRRRPPPLHSPSLSPSLSCPCARARAQHAPAPQRSARRRRRRQRQRHSVRARRPRSRPLQRRAQGAQARRRVRRQQQPRRRRRRRRRRRWRGAAAAAAAAASRGAEFWFSVPYEPAQDPFAAAWPRHSSSSSSGSGGSDSGGGGSGGGGSGGGSGGGGSGGGGGNGGGGDDESRRRTHTWSCATFARGMRKVSSTSNTSSTTSPTSSVMVTGEKLQALLLSAARRSAVGALPGRGGSGGGGGGAAPSAAADALQRLQWRNGSGGGGGGGGSCAAAASDALLETNAEESGSCCKCAQHDLRKFLERILWRRGYRVLQAHDGYEGLAAMKRGIYLAVLLDLNMPRLGGMAVLDQLRRWEQLQPRERHQFVCVLSANCADRHADDARRSGADMFLAKPIDVPALEGYSSSVNFKYATGTRTTHVPGEAHRRACPVYDCHEGIALCNGADMFLAKPIDVPALVQALIARQQKVGGEGARPSTSPPTPFPDPPSSPPLGSVGTDSGSESAASPPPRR</sequence>
<dbReference type="Proteomes" id="UP000664859">
    <property type="component" value="Unassembled WGS sequence"/>
</dbReference>
<feature type="compositionally biased region" description="Basic residues" evidence="3">
    <location>
        <begin position="69"/>
        <end position="92"/>
    </location>
</feature>
<dbReference type="InterPro" id="IPR050595">
    <property type="entry name" value="Bact_response_regulator"/>
</dbReference>